<dbReference type="InterPro" id="IPR002869">
    <property type="entry name" value="Pyrv_flavodox_OxRed_cen"/>
</dbReference>
<keyword evidence="2" id="KW-0560">Oxidoreductase</keyword>
<dbReference type="InterPro" id="IPR051626">
    <property type="entry name" value="Oxidoreductase_gamma_subunit"/>
</dbReference>
<dbReference type="NCBIfam" id="TIGR02179">
    <property type="entry name" value="PorD_KorD"/>
    <property type="match status" value="1"/>
</dbReference>
<feature type="domain" description="4Fe-4S ferredoxin-type" evidence="5">
    <location>
        <begin position="278"/>
        <end position="310"/>
    </location>
</feature>
<evidence type="ECO:0000256" key="4">
    <source>
        <dbReference type="ARBA" id="ARBA00023014"/>
    </source>
</evidence>
<dbReference type="SUPFAM" id="SSF53323">
    <property type="entry name" value="Pyruvate-ferredoxin oxidoreductase, PFOR, domain III"/>
    <property type="match status" value="1"/>
</dbReference>
<dbReference type="InterPro" id="IPR011898">
    <property type="entry name" value="PorD_KorD"/>
</dbReference>
<reference evidence="6 7" key="1">
    <citation type="journal article" date="2016" name="Nat. Commun.">
        <title>Thousands of microbial genomes shed light on interconnected biogeochemical processes in an aquifer system.</title>
        <authorList>
            <person name="Anantharaman K."/>
            <person name="Brown C.T."/>
            <person name="Hug L.A."/>
            <person name="Sharon I."/>
            <person name="Castelle C.J."/>
            <person name="Probst A.J."/>
            <person name="Thomas B.C."/>
            <person name="Singh A."/>
            <person name="Wilkins M.J."/>
            <person name="Karaoz U."/>
            <person name="Brodie E.L."/>
            <person name="Williams K.H."/>
            <person name="Hubbard S.S."/>
            <person name="Banfield J.F."/>
        </authorList>
    </citation>
    <scope>NUCLEOTIDE SEQUENCE [LARGE SCALE GENOMIC DNA]</scope>
</reference>
<comment type="caution">
    <text evidence="6">The sequence shown here is derived from an EMBL/GenBank/DDBJ whole genome shotgun (WGS) entry which is preliminary data.</text>
</comment>
<dbReference type="Gene3D" id="3.40.920.10">
    <property type="entry name" value="Pyruvate-ferredoxin oxidoreductase, PFOR, domain III"/>
    <property type="match status" value="1"/>
</dbReference>
<evidence type="ECO:0000313" key="7">
    <source>
        <dbReference type="Proteomes" id="UP000177187"/>
    </source>
</evidence>
<dbReference type="AlphaFoldDB" id="A0A1F5F6J3"/>
<dbReference type="PROSITE" id="PS00198">
    <property type="entry name" value="4FE4S_FER_1"/>
    <property type="match status" value="1"/>
</dbReference>
<feature type="domain" description="4Fe-4S ferredoxin-type" evidence="5">
    <location>
        <begin position="247"/>
        <end position="276"/>
    </location>
</feature>
<gene>
    <name evidence="6" type="ORF">A2Y64_04285</name>
</gene>
<dbReference type="Pfam" id="PF01558">
    <property type="entry name" value="POR"/>
    <property type="match status" value="1"/>
</dbReference>
<keyword evidence="4" id="KW-0411">Iron-sulfur</keyword>
<dbReference type="GO" id="GO:0016625">
    <property type="term" value="F:oxidoreductase activity, acting on the aldehyde or oxo group of donors, iron-sulfur protein as acceptor"/>
    <property type="evidence" value="ECO:0007669"/>
    <property type="project" value="InterPro"/>
</dbReference>
<name>A0A1F5F6J3_9BACT</name>
<dbReference type="NCBIfam" id="TIGR02175">
    <property type="entry name" value="PorC_KorC"/>
    <property type="match status" value="1"/>
</dbReference>
<dbReference type="GO" id="GO:0046872">
    <property type="term" value="F:metal ion binding"/>
    <property type="evidence" value="ECO:0007669"/>
    <property type="project" value="UniProtKB-KW"/>
</dbReference>
<sequence length="313" mass="34088">MPKMLELRWHARGGQGAVTASKVLADAALESGKHVQSFPEYGSERMGAPIKAFNRISDSPITIYSSVTDPDIVIVLDETLLNVVDVSEGLKDDGILLINTELTPAEVRENIVEGHRFRIFTVDATGISRKHLGRRMPNTPMIGALTGLVDVLSTDDISESFKTNYTDVFSKDVLEGNLKAIREAAVSLSAPGVAKGPGGRGRLAKPKYGNESYKELPRAGYIVASELHAYLRAGNAEDYNTGAWRADRPVWDSEKCTHCFRCFIFCPDSAITFDPETEKMTGHDLVHCKGCGLCAEVCPPKVKAITMVAETSK</sequence>
<dbReference type="InterPro" id="IPR019752">
    <property type="entry name" value="Pyrv/ketoisovalerate_OxRed_cat"/>
</dbReference>
<dbReference type="Gene3D" id="3.30.70.20">
    <property type="match status" value="1"/>
</dbReference>
<dbReference type="InterPro" id="IPR011894">
    <property type="entry name" value="PorC_KorC"/>
</dbReference>
<dbReference type="GO" id="GO:0051539">
    <property type="term" value="F:4 iron, 4 sulfur cluster binding"/>
    <property type="evidence" value="ECO:0007669"/>
    <property type="project" value="InterPro"/>
</dbReference>
<dbReference type="Pfam" id="PF14697">
    <property type="entry name" value="Fer4_21"/>
    <property type="match status" value="1"/>
</dbReference>
<proteinExistence type="predicted"/>
<accession>A0A1F5F6J3</accession>
<evidence type="ECO:0000259" key="5">
    <source>
        <dbReference type="PROSITE" id="PS51379"/>
    </source>
</evidence>
<dbReference type="PANTHER" id="PTHR43366">
    <property type="entry name" value="PYRUVATE SYNTHASE SUBUNIT PORC"/>
    <property type="match status" value="1"/>
</dbReference>
<dbReference type="PANTHER" id="PTHR43366:SF1">
    <property type="entry name" value="PYRUVATE SYNTHASE SUBUNIT PORC"/>
    <property type="match status" value="1"/>
</dbReference>
<dbReference type="Proteomes" id="UP000177187">
    <property type="component" value="Unassembled WGS sequence"/>
</dbReference>
<dbReference type="SUPFAM" id="SSF54862">
    <property type="entry name" value="4Fe-4S ferredoxins"/>
    <property type="match status" value="1"/>
</dbReference>
<keyword evidence="1" id="KW-0479">Metal-binding</keyword>
<evidence type="ECO:0000313" key="6">
    <source>
        <dbReference type="EMBL" id="OGD75267.1"/>
    </source>
</evidence>
<evidence type="ECO:0000256" key="2">
    <source>
        <dbReference type="ARBA" id="ARBA00023002"/>
    </source>
</evidence>
<keyword evidence="3" id="KW-0408">Iron</keyword>
<dbReference type="InterPro" id="IPR017900">
    <property type="entry name" value="4Fe4S_Fe_S_CS"/>
</dbReference>
<protein>
    <recommendedName>
        <fullName evidence="5">4Fe-4S ferredoxin-type domain-containing protein</fullName>
    </recommendedName>
</protein>
<dbReference type="STRING" id="1817816.A2Y64_04285"/>
<evidence type="ECO:0000256" key="1">
    <source>
        <dbReference type="ARBA" id="ARBA00022723"/>
    </source>
</evidence>
<organism evidence="6 7">
    <name type="scientific">Candidatus Coatesbacteria bacterium RBG_13_66_14</name>
    <dbReference type="NCBI Taxonomy" id="1817816"/>
    <lineage>
        <taxon>Bacteria</taxon>
        <taxon>Candidatus Coatesiibacteriota</taxon>
    </lineage>
</organism>
<dbReference type="PROSITE" id="PS51379">
    <property type="entry name" value="4FE4S_FER_2"/>
    <property type="match status" value="2"/>
</dbReference>
<evidence type="ECO:0000256" key="3">
    <source>
        <dbReference type="ARBA" id="ARBA00023004"/>
    </source>
</evidence>
<dbReference type="InterPro" id="IPR017896">
    <property type="entry name" value="4Fe4S_Fe-S-bd"/>
</dbReference>
<dbReference type="EMBL" id="MFAF01000079">
    <property type="protein sequence ID" value="OGD75267.1"/>
    <property type="molecule type" value="Genomic_DNA"/>
</dbReference>